<dbReference type="Proteomes" id="UP000292627">
    <property type="component" value="Unassembled WGS sequence"/>
</dbReference>
<protein>
    <submittedName>
        <fullName evidence="2">DUF4031 domain-containing protein</fullName>
    </submittedName>
</protein>
<proteinExistence type="predicted"/>
<sequence>MPVYVDSMRARYGRMVMCHMVADTDVELHRMAFMIGVSRRWFQNPGEPGRHYDICLSKRSMAVNLGAIEITWRQTGLMVIRRRVTGEMGAPAEAQAWFDQHAADKRQVVAP</sequence>
<organism evidence="2 3">
    <name type="scientific">Pseudoxanthomonas winnipegensis</name>
    <dbReference type="NCBI Taxonomy" id="2480810"/>
    <lineage>
        <taxon>Bacteria</taxon>
        <taxon>Pseudomonadati</taxon>
        <taxon>Pseudomonadota</taxon>
        <taxon>Gammaproteobacteria</taxon>
        <taxon>Lysobacterales</taxon>
        <taxon>Lysobacteraceae</taxon>
        <taxon>Pseudoxanthomonas</taxon>
    </lineage>
</organism>
<name>A0A4V6MKQ0_9GAMM</name>
<evidence type="ECO:0000313" key="3">
    <source>
        <dbReference type="Proteomes" id="UP000292627"/>
    </source>
</evidence>
<comment type="caution">
    <text evidence="2">The sequence shown here is derived from an EMBL/GenBank/DDBJ whole genome shotgun (WGS) entry which is preliminary data.</text>
</comment>
<evidence type="ECO:0000313" key="2">
    <source>
        <dbReference type="EMBL" id="TAA26542.1"/>
    </source>
</evidence>
<dbReference type="RefSeq" id="WP_130550417.1">
    <property type="nucleotide sequence ID" value="NZ_SHMC01000002.1"/>
</dbReference>
<dbReference type="AlphaFoldDB" id="A0A4V6MKQ0"/>
<evidence type="ECO:0000259" key="1">
    <source>
        <dbReference type="Pfam" id="PF13223"/>
    </source>
</evidence>
<reference evidence="2 3" key="1">
    <citation type="submission" date="2019-02" db="EMBL/GenBank/DDBJ databases">
        <title>WGS of Pseudoxanthomonas species novum from clinical isolates.</title>
        <authorList>
            <person name="Bernier A.-M."/>
            <person name="Bernard K."/>
            <person name="Vachon A."/>
        </authorList>
    </citation>
    <scope>NUCLEOTIDE SEQUENCE [LARGE SCALE GENOMIC DNA]</scope>
    <source>
        <strain evidence="2 3">NML171200</strain>
    </source>
</reference>
<dbReference type="InterPro" id="IPR025109">
    <property type="entry name" value="DUF4031"/>
</dbReference>
<dbReference type="Pfam" id="PF13223">
    <property type="entry name" value="DUF4031"/>
    <property type="match status" value="1"/>
</dbReference>
<feature type="domain" description="DUF4031" evidence="1">
    <location>
        <begin position="3"/>
        <end position="77"/>
    </location>
</feature>
<gene>
    <name evidence="2" type="ORF">EA660_04735</name>
</gene>
<dbReference type="OrthoDB" id="9808993at2"/>
<dbReference type="EMBL" id="SHMC01000002">
    <property type="protein sequence ID" value="TAA26542.1"/>
    <property type="molecule type" value="Genomic_DNA"/>
</dbReference>
<accession>A0A4V6MKQ0</accession>